<evidence type="ECO:0000256" key="4">
    <source>
        <dbReference type="PROSITE-ProRule" id="PRU10141"/>
    </source>
</evidence>
<dbReference type="AlphaFoldDB" id="A0AAD9MHM8"/>
<proteinExistence type="inferred from homology"/>
<evidence type="ECO:0000313" key="9">
    <source>
        <dbReference type="Proteomes" id="UP001217918"/>
    </source>
</evidence>
<dbReference type="InterPro" id="IPR017441">
    <property type="entry name" value="Protein_kinase_ATP_BS"/>
</dbReference>
<dbReference type="PROSITE" id="PS50006">
    <property type="entry name" value="FHA_DOMAIN"/>
    <property type="match status" value="1"/>
</dbReference>
<dbReference type="Pfam" id="PF00498">
    <property type="entry name" value="FHA"/>
    <property type="match status" value="1"/>
</dbReference>
<feature type="region of interest" description="Disordered" evidence="5">
    <location>
        <begin position="1"/>
        <end position="36"/>
    </location>
</feature>
<evidence type="ECO:0000259" key="6">
    <source>
        <dbReference type="PROSITE" id="PS50006"/>
    </source>
</evidence>
<feature type="domain" description="FHA" evidence="6">
    <location>
        <begin position="30"/>
        <end position="82"/>
    </location>
</feature>
<feature type="compositionally biased region" description="Basic and acidic residues" evidence="5">
    <location>
        <begin position="474"/>
        <end position="494"/>
    </location>
</feature>
<keyword evidence="9" id="KW-1185">Reference proteome</keyword>
<dbReference type="SUPFAM" id="SSF56112">
    <property type="entry name" value="Protein kinase-like (PK-like)"/>
    <property type="match status" value="1"/>
</dbReference>
<keyword evidence="2 4" id="KW-0547">Nucleotide-binding</keyword>
<keyword evidence="3 4" id="KW-0067">ATP-binding</keyword>
<feature type="compositionally biased region" description="Basic and acidic residues" evidence="5">
    <location>
        <begin position="452"/>
        <end position="466"/>
    </location>
</feature>
<dbReference type="GO" id="GO:0005524">
    <property type="term" value="F:ATP binding"/>
    <property type="evidence" value="ECO:0007669"/>
    <property type="project" value="UniProtKB-UniRule"/>
</dbReference>
<comment type="similarity">
    <text evidence="1">Belongs to the protein kinase superfamily. CAMK Ser/Thr protein kinase family. CHEK2 subfamily.</text>
</comment>
<name>A0AAD9MHM8_9PEZI</name>
<sequence length="501" mass="56266">MTPRSEGSSLKRPRVPSSGTPAEAESFKKPRTGRHPECDVVVDDPIVSNRHCLLFTEHSGNETVVILEDLSSNGTFVNEAIVGRNQRRELRDGDEVAVLDKARFVFKYPRTRSTSAFLQQYTLMDKLGKGHFAEVYLCVEKSTGSRYAVKIFTKTPGIEDRSKNEGLQQEIAVLMGVAHPNVLCLKESFNESNAVYLVLELAPKGELFNYIVAKQKLTESECRKLFTQLFQGVKYLHDRNIVHRDIKPENILLVDTDLHVKIADFGLAKIIGEESFTTTLCGTPSYVAPEILSDTRHRKYTKAVDVWSLGVVLYICLCGFPPFSDELYSRQFPLNLSQQIKAGRFDYPSPYWDSVGDPALDLIDSMLVVDPEKRFTIDQCLQHPWMKLETLNPNDSTNGLVNGLAELEVQRRAPHRERTLLSSLNTVQVANRVPMSKNQPDVKIHVKNPKGPKKEIGPADGRDPREFMALGGKGDQELFGHDGESFYSKDDVAKQGKKAAR</sequence>
<dbReference type="GO" id="GO:0004672">
    <property type="term" value="F:protein kinase activity"/>
    <property type="evidence" value="ECO:0007669"/>
    <property type="project" value="InterPro"/>
</dbReference>
<dbReference type="InterPro" id="IPR011009">
    <property type="entry name" value="Kinase-like_dom_sf"/>
</dbReference>
<dbReference type="PROSITE" id="PS50011">
    <property type="entry name" value="PROTEIN_KINASE_DOM"/>
    <property type="match status" value="1"/>
</dbReference>
<dbReference type="InterPro" id="IPR008984">
    <property type="entry name" value="SMAD_FHA_dom_sf"/>
</dbReference>
<dbReference type="InterPro" id="IPR000253">
    <property type="entry name" value="FHA_dom"/>
</dbReference>
<dbReference type="PROSITE" id="PS00107">
    <property type="entry name" value="PROTEIN_KINASE_ATP"/>
    <property type="match status" value="1"/>
</dbReference>
<reference evidence="8" key="1">
    <citation type="journal article" date="2023" name="Mol. Plant Microbe Interact.">
        <title>Elucidating the Obligate Nature and Biological Capacity of an Invasive Fungal Corn Pathogen.</title>
        <authorList>
            <person name="MacCready J.S."/>
            <person name="Roggenkamp E.M."/>
            <person name="Gdanetz K."/>
            <person name="Chilvers M.I."/>
        </authorList>
    </citation>
    <scope>NUCLEOTIDE SEQUENCE</scope>
    <source>
        <strain evidence="8">PM02</strain>
    </source>
</reference>
<feature type="region of interest" description="Disordered" evidence="5">
    <location>
        <begin position="442"/>
        <end position="501"/>
    </location>
</feature>
<evidence type="ECO:0000256" key="5">
    <source>
        <dbReference type="SAM" id="MobiDB-lite"/>
    </source>
</evidence>
<dbReference type="EMBL" id="JAQQPM010000006">
    <property type="protein sequence ID" value="KAK2072736.1"/>
    <property type="molecule type" value="Genomic_DNA"/>
</dbReference>
<dbReference type="InterPro" id="IPR000719">
    <property type="entry name" value="Prot_kinase_dom"/>
</dbReference>
<protein>
    <submittedName>
        <fullName evidence="8">Uncharacterized protein</fullName>
    </submittedName>
</protein>
<feature type="binding site" evidence="4">
    <location>
        <position position="150"/>
    </location>
    <ligand>
        <name>ATP</name>
        <dbReference type="ChEBI" id="CHEBI:30616"/>
    </ligand>
</feature>
<evidence type="ECO:0000259" key="7">
    <source>
        <dbReference type="PROSITE" id="PS50011"/>
    </source>
</evidence>
<dbReference type="Proteomes" id="UP001217918">
    <property type="component" value="Unassembled WGS sequence"/>
</dbReference>
<dbReference type="SUPFAM" id="SSF49879">
    <property type="entry name" value="SMAD/FHA domain"/>
    <property type="match status" value="1"/>
</dbReference>
<organism evidence="8 9">
    <name type="scientific">Phyllachora maydis</name>
    <dbReference type="NCBI Taxonomy" id="1825666"/>
    <lineage>
        <taxon>Eukaryota</taxon>
        <taxon>Fungi</taxon>
        <taxon>Dikarya</taxon>
        <taxon>Ascomycota</taxon>
        <taxon>Pezizomycotina</taxon>
        <taxon>Sordariomycetes</taxon>
        <taxon>Sordariomycetidae</taxon>
        <taxon>Phyllachorales</taxon>
        <taxon>Phyllachoraceae</taxon>
        <taxon>Phyllachora</taxon>
    </lineage>
</organism>
<dbReference type="FunFam" id="1.10.510.10:FF:001380">
    <property type="entry name" value="Checkpoint kinase 2-like protein"/>
    <property type="match status" value="1"/>
</dbReference>
<gene>
    <name evidence="8" type="ORF">P8C59_007073</name>
</gene>
<dbReference type="FunFam" id="3.30.200.20:FF:000841">
    <property type="entry name" value="Checkpoint kinase 2-like protein"/>
    <property type="match status" value="1"/>
</dbReference>
<comment type="caution">
    <text evidence="8">The sequence shown here is derived from an EMBL/GenBank/DDBJ whole genome shotgun (WGS) entry which is preliminary data.</text>
</comment>
<dbReference type="Pfam" id="PF00069">
    <property type="entry name" value="Pkinase"/>
    <property type="match status" value="1"/>
</dbReference>
<dbReference type="PANTHER" id="PTHR24347">
    <property type="entry name" value="SERINE/THREONINE-PROTEIN KINASE"/>
    <property type="match status" value="1"/>
</dbReference>
<evidence type="ECO:0000256" key="2">
    <source>
        <dbReference type="ARBA" id="ARBA00022741"/>
    </source>
</evidence>
<dbReference type="InterPro" id="IPR008271">
    <property type="entry name" value="Ser/Thr_kinase_AS"/>
</dbReference>
<dbReference type="Gene3D" id="1.10.510.10">
    <property type="entry name" value="Transferase(Phosphotransferase) domain 1"/>
    <property type="match status" value="1"/>
</dbReference>
<dbReference type="SMART" id="SM00240">
    <property type="entry name" value="FHA"/>
    <property type="match status" value="1"/>
</dbReference>
<accession>A0AAD9MHM8</accession>
<evidence type="ECO:0000256" key="3">
    <source>
        <dbReference type="ARBA" id="ARBA00022840"/>
    </source>
</evidence>
<feature type="domain" description="Protein kinase" evidence="7">
    <location>
        <begin position="121"/>
        <end position="386"/>
    </location>
</feature>
<dbReference type="PROSITE" id="PS00108">
    <property type="entry name" value="PROTEIN_KINASE_ST"/>
    <property type="match status" value="1"/>
</dbReference>
<dbReference type="CDD" id="cd05117">
    <property type="entry name" value="STKc_CAMK"/>
    <property type="match status" value="1"/>
</dbReference>
<evidence type="ECO:0000256" key="1">
    <source>
        <dbReference type="ARBA" id="ARBA00005575"/>
    </source>
</evidence>
<dbReference type="SMART" id="SM00220">
    <property type="entry name" value="S_TKc"/>
    <property type="match status" value="1"/>
</dbReference>
<dbReference type="Gene3D" id="2.60.200.20">
    <property type="match status" value="1"/>
</dbReference>
<evidence type="ECO:0000313" key="8">
    <source>
        <dbReference type="EMBL" id="KAK2072736.1"/>
    </source>
</evidence>